<dbReference type="InterPro" id="IPR049163">
    <property type="entry name" value="Pif1-like_2B_dom"/>
</dbReference>
<protein>
    <submittedName>
        <fullName evidence="2">DNA helicase, Herpesviridae</fullName>
    </submittedName>
</protein>
<dbReference type="CDD" id="cd18809">
    <property type="entry name" value="SF1_C_RecD"/>
    <property type="match status" value="1"/>
</dbReference>
<dbReference type="Proteomes" id="UP000242877">
    <property type="component" value="Unassembled WGS sequence"/>
</dbReference>
<dbReference type="OrthoDB" id="4369146at2759"/>
<feature type="domain" description="DNA helicase Pif1-like 2B" evidence="1">
    <location>
        <begin position="28"/>
        <end position="67"/>
    </location>
</feature>
<dbReference type="InterPro" id="IPR051055">
    <property type="entry name" value="PIF1_helicase"/>
</dbReference>
<gene>
    <name evidence="2" type="ORF">AAP_05940</name>
</gene>
<comment type="caution">
    <text evidence="2">The sequence shown here is derived from an EMBL/GenBank/DDBJ whole genome shotgun (WGS) entry which is preliminary data.</text>
</comment>
<evidence type="ECO:0000313" key="3">
    <source>
        <dbReference type="Proteomes" id="UP000242877"/>
    </source>
</evidence>
<dbReference type="EMBL" id="AZGZ01000039">
    <property type="protein sequence ID" value="KZZ87085.1"/>
    <property type="molecule type" value="Genomic_DNA"/>
</dbReference>
<dbReference type="GO" id="GO:0004386">
    <property type="term" value="F:helicase activity"/>
    <property type="evidence" value="ECO:0007669"/>
    <property type="project" value="UniProtKB-KW"/>
</dbReference>
<keyword evidence="2" id="KW-0378">Hydrolase</keyword>
<organism evidence="2 3">
    <name type="scientific">Ascosphaera apis ARSEF 7405</name>
    <dbReference type="NCBI Taxonomy" id="392613"/>
    <lineage>
        <taxon>Eukaryota</taxon>
        <taxon>Fungi</taxon>
        <taxon>Dikarya</taxon>
        <taxon>Ascomycota</taxon>
        <taxon>Pezizomycotina</taxon>
        <taxon>Eurotiomycetes</taxon>
        <taxon>Eurotiomycetidae</taxon>
        <taxon>Onygenales</taxon>
        <taxon>Ascosphaeraceae</taxon>
        <taxon>Ascosphaera</taxon>
    </lineage>
</organism>
<proteinExistence type="predicted"/>
<keyword evidence="2" id="KW-0347">Helicase</keyword>
<dbReference type="VEuPathDB" id="FungiDB:AAP_05940"/>
<accession>A0A167V5W8</accession>
<keyword evidence="2" id="KW-0547">Nucleotide-binding</keyword>
<evidence type="ECO:0000259" key="1">
    <source>
        <dbReference type="Pfam" id="PF21530"/>
    </source>
</evidence>
<dbReference type="AlphaFoldDB" id="A0A167V5W8"/>
<keyword evidence="2" id="KW-0067">ATP-binding</keyword>
<keyword evidence="3" id="KW-1185">Reference proteome</keyword>
<dbReference type="Gene3D" id="3.40.50.300">
    <property type="entry name" value="P-loop containing nucleotide triphosphate hydrolases"/>
    <property type="match status" value="1"/>
</dbReference>
<dbReference type="Pfam" id="PF21530">
    <property type="entry name" value="Pif1_2B_dom"/>
    <property type="match status" value="1"/>
</dbReference>
<dbReference type="SUPFAM" id="SSF52540">
    <property type="entry name" value="P-loop containing nucleoside triphosphate hydrolases"/>
    <property type="match status" value="1"/>
</dbReference>
<evidence type="ECO:0000313" key="2">
    <source>
        <dbReference type="EMBL" id="KZZ87085.1"/>
    </source>
</evidence>
<reference evidence="2 3" key="1">
    <citation type="journal article" date="2016" name="Genome Biol. Evol.">
        <title>Divergent and convergent evolution of fungal pathogenicity.</title>
        <authorList>
            <person name="Shang Y."/>
            <person name="Xiao G."/>
            <person name="Zheng P."/>
            <person name="Cen K."/>
            <person name="Zhan S."/>
            <person name="Wang C."/>
        </authorList>
    </citation>
    <scope>NUCLEOTIDE SEQUENCE [LARGE SCALE GENOMIC DNA]</scope>
    <source>
        <strain evidence="2 3">ARSEF 7405</strain>
    </source>
</reference>
<name>A0A167V5W8_9EURO</name>
<dbReference type="InterPro" id="IPR027417">
    <property type="entry name" value="P-loop_NTPase"/>
</dbReference>
<sequence length="253" mass="29222">MLYDYISPEKEWKIVICNHWRIVVMVSSRLKLNIMDKAVIYLAIGAKVMLTENLWVERGLVNGSMGILKDIVWREGSNPRIDKPSMLLVYFPQYNGPGIARNDETYVPIFEVKHDFVLPGGRRTCWRKQFPLTLAYSITVHKSQGLSLDKAVLNFEDKEFATGLQYVALSRIKLFEGLMFESAFDYSAISLRPNAQFSMQQIDQQKRQHIDSVERLLEQLLNWEFDLNLISVGEHEMIGDVDNLETDSVSVRD</sequence>
<dbReference type="PANTHER" id="PTHR47642">
    <property type="entry name" value="ATP-DEPENDENT DNA HELICASE"/>
    <property type="match status" value="1"/>
</dbReference>